<dbReference type="Gene3D" id="3.40.50.1820">
    <property type="entry name" value="alpha/beta hydrolase"/>
    <property type="match status" value="2"/>
</dbReference>
<dbReference type="AlphaFoldDB" id="A0A240ECS4"/>
<dbReference type="PIRSF" id="PIRSF029171">
    <property type="entry name" value="Esterase_LipA"/>
    <property type="match status" value="1"/>
</dbReference>
<reference evidence="3" key="1">
    <citation type="submission" date="2016-09" db="EMBL/GenBank/DDBJ databases">
        <authorList>
            <person name="Varghese N."/>
            <person name="Submissions S."/>
        </authorList>
    </citation>
    <scope>NUCLEOTIDE SEQUENCE [LARGE SCALE GENOMIC DNA]</scope>
    <source>
        <strain evidence="3">ANC 4466</strain>
    </source>
</reference>
<dbReference type="EMBL" id="OANT01000005">
    <property type="protein sequence ID" value="SNX45705.1"/>
    <property type="molecule type" value="Genomic_DNA"/>
</dbReference>
<evidence type="ECO:0000313" key="2">
    <source>
        <dbReference type="EMBL" id="SNX45705.1"/>
    </source>
</evidence>
<dbReference type="OrthoDB" id="9955at2"/>
<dbReference type="PANTHER" id="PTHR34853">
    <property type="match status" value="1"/>
</dbReference>
<accession>A0A240ECS4</accession>
<keyword evidence="3" id="KW-1185">Reference proteome</keyword>
<evidence type="ECO:0000256" key="1">
    <source>
        <dbReference type="SAM" id="SignalP"/>
    </source>
</evidence>
<sequence>MKFLKKTLVFTTAFTLSLASIAQTPPQPKELYGDGGVSAFYHWSHNIPAKPGELLKTEKIVEPQVKLENASENIRFLYSSTSGKDSKTPVVVSGSIHVPKGQAPQGGWPVVLWGHGTVGLADRCAPSTAGRSYRDLQYLNRWLQEGFAVVATDYEGLGVAGPHLLINVPSLAYGVLDSGRAALKTKLPLANKFVIVGQSQGGAAAVAASSYSATYAPELNIKGSIGTGVIYRDPNAPPSSSQLSLNPHVVSPSIGYGIYGFLVSQSLNPDLKVSDVYTAQAAPLVEQARFSCLSSLTGDIEFAALTPAQALVPNPSQRYKLIQEQQGKDYGYYPTLKINHPVFIGTGANDVTPDARSQVKLVKDLCEAGTTAQGHLYFGLGHSATVNASLKDSVPFAKKVIAGEKVESICDPKIK</sequence>
<dbReference type="InterPro" id="IPR029058">
    <property type="entry name" value="AB_hydrolase_fold"/>
</dbReference>
<keyword evidence="1" id="KW-0732">Signal</keyword>
<name>A0A240ECS4_9GAMM</name>
<proteinExistence type="predicted"/>
<dbReference type="GO" id="GO:0004806">
    <property type="term" value="F:triacylglycerol lipase activity"/>
    <property type="evidence" value="ECO:0007669"/>
    <property type="project" value="InterPro"/>
</dbReference>
<dbReference type="InterPro" id="IPR005152">
    <property type="entry name" value="Lipase_secreted"/>
</dbReference>
<evidence type="ECO:0000313" key="3">
    <source>
        <dbReference type="Proteomes" id="UP000219042"/>
    </source>
</evidence>
<dbReference type="SUPFAM" id="SSF53474">
    <property type="entry name" value="alpha/beta-Hydrolases"/>
    <property type="match status" value="1"/>
</dbReference>
<dbReference type="Pfam" id="PF03583">
    <property type="entry name" value="LIP"/>
    <property type="match status" value="1"/>
</dbReference>
<gene>
    <name evidence="2" type="ORF">SAMN05421731_105260</name>
</gene>
<protein>
    <submittedName>
        <fullName evidence="2">Secretory lipase</fullName>
    </submittedName>
</protein>
<feature type="chain" id="PRO_5012060030" evidence="1">
    <location>
        <begin position="23"/>
        <end position="415"/>
    </location>
</feature>
<feature type="signal peptide" evidence="1">
    <location>
        <begin position="1"/>
        <end position="22"/>
    </location>
</feature>
<organism evidence="2 3">
    <name type="scientific">Acinetobacter puyangensis</name>
    <dbReference type="NCBI Taxonomy" id="1096779"/>
    <lineage>
        <taxon>Bacteria</taxon>
        <taxon>Pseudomonadati</taxon>
        <taxon>Pseudomonadota</taxon>
        <taxon>Gammaproteobacteria</taxon>
        <taxon>Moraxellales</taxon>
        <taxon>Moraxellaceae</taxon>
        <taxon>Acinetobacter</taxon>
    </lineage>
</organism>
<dbReference type="GO" id="GO:0016042">
    <property type="term" value="P:lipid catabolic process"/>
    <property type="evidence" value="ECO:0007669"/>
    <property type="project" value="InterPro"/>
</dbReference>
<dbReference type="PANTHER" id="PTHR34853:SF1">
    <property type="entry name" value="LIPASE 5"/>
    <property type="match status" value="1"/>
</dbReference>
<dbReference type="Proteomes" id="UP000219042">
    <property type="component" value="Unassembled WGS sequence"/>
</dbReference>
<dbReference type="RefSeq" id="WP_097079464.1">
    <property type="nucleotide sequence ID" value="NZ_BAABHT010000005.1"/>
</dbReference>